<evidence type="ECO:0000313" key="4">
    <source>
        <dbReference type="Proteomes" id="UP000027153"/>
    </source>
</evidence>
<accession>A0A062UXA4</accession>
<dbReference type="GO" id="GO:0008168">
    <property type="term" value="F:methyltransferase activity"/>
    <property type="evidence" value="ECO:0007669"/>
    <property type="project" value="UniProtKB-KW"/>
</dbReference>
<evidence type="ECO:0000313" key="3">
    <source>
        <dbReference type="EMBL" id="KCZ71626.1"/>
    </source>
</evidence>
<protein>
    <submittedName>
        <fullName evidence="3">Site-specific DNA methylase</fullName>
    </submittedName>
</protein>
<dbReference type="SUPFAM" id="SSF53335">
    <property type="entry name" value="S-adenosyl-L-methionine-dependent methyltransferases"/>
    <property type="match status" value="1"/>
</dbReference>
<sequence>MLVFDGCAGTGSATKAFADRGNTVETLDIEGEHTYVCDIREFHPEKHYDFMWFSPPCTEFSIANYRLGACKYRTPDLSIVQACFRIVSEAKPEFWLIENPKGCLRHFIGKPVITVNYSDYGYFSKKPTDLWGVFPEFISPVPANDKPVSFIKATWGLSKDSVAERAHVPYGLSLAICTAVEKIINSHGSSELHESIAVTRNGDPTLCGSLP</sequence>
<proteinExistence type="predicted"/>
<comment type="caution">
    <text evidence="3">The sequence shown here is derived from an EMBL/GenBank/DDBJ whole genome shotgun (WGS) entry which is preliminary data.</text>
</comment>
<name>A0A062UXA4_9EURY</name>
<evidence type="ECO:0000256" key="2">
    <source>
        <dbReference type="ARBA" id="ARBA00022679"/>
    </source>
</evidence>
<evidence type="ECO:0000256" key="1">
    <source>
        <dbReference type="ARBA" id="ARBA00022603"/>
    </source>
</evidence>
<dbReference type="AlphaFoldDB" id="A0A062UXA4"/>
<dbReference type="InterPro" id="IPR001525">
    <property type="entry name" value="C5_MeTfrase"/>
</dbReference>
<keyword evidence="2" id="KW-0808">Transferase</keyword>
<dbReference type="RefSeq" id="WP_052368872.1">
    <property type="nucleotide sequence ID" value="NZ_JMIY01000005.1"/>
</dbReference>
<dbReference type="Pfam" id="PF00145">
    <property type="entry name" value="DNA_methylase"/>
    <property type="match status" value="1"/>
</dbReference>
<gene>
    <name evidence="3" type="ORF">ANME2D_02361</name>
</gene>
<keyword evidence="4" id="KW-1185">Reference proteome</keyword>
<organism evidence="3 4">
    <name type="scientific">Candidatus Methanoperedens nitratireducens</name>
    <dbReference type="NCBI Taxonomy" id="1392998"/>
    <lineage>
        <taxon>Archaea</taxon>
        <taxon>Methanobacteriati</taxon>
        <taxon>Methanobacteriota</taxon>
        <taxon>Stenosarchaea group</taxon>
        <taxon>Methanomicrobia</taxon>
        <taxon>Methanosarcinales</taxon>
        <taxon>ANME-2 cluster</taxon>
        <taxon>Candidatus Methanoperedentaceae</taxon>
        <taxon>Candidatus Methanoperedens</taxon>
    </lineage>
</organism>
<dbReference type="EMBL" id="JMIY01000005">
    <property type="protein sequence ID" value="KCZ71626.1"/>
    <property type="molecule type" value="Genomic_DNA"/>
</dbReference>
<dbReference type="Gene3D" id="3.40.50.150">
    <property type="entry name" value="Vaccinia Virus protein VP39"/>
    <property type="match status" value="1"/>
</dbReference>
<dbReference type="GO" id="GO:0032259">
    <property type="term" value="P:methylation"/>
    <property type="evidence" value="ECO:0007669"/>
    <property type="project" value="UniProtKB-KW"/>
</dbReference>
<dbReference type="Proteomes" id="UP000027153">
    <property type="component" value="Unassembled WGS sequence"/>
</dbReference>
<reference evidence="3 4" key="1">
    <citation type="journal article" date="2013" name="Nature">
        <title>Anaerobic oxidation of methane coupled to nitrate reduction in a novel archaeal lineage.</title>
        <authorList>
            <person name="Haroon M.F."/>
            <person name="Hu S."/>
            <person name="Shi Y."/>
            <person name="Imelfort M."/>
            <person name="Keller J."/>
            <person name="Hugenholtz P."/>
            <person name="Yuan Z."/>
            <person name="Tyson G.W."/>
        </authorList>
    </citation>
    <scope>NUCLEOTIDE SEQUENCE [LARGE SCALE GENOMIC DNA]</scope>
    <source>
        <strain evidence="3 4">ANME-2d</strain>
    </source>
</reference>
<dbReference type="OrthoDB" id="317838at2157"/>
<keyword evidence="1 3" id="KW-0489">Methyltransferase</keyword>
<dbReference type="InterPro" id="IPR029063">
    <property type="entry name" value="SAM-dependent_MTases_sf"/>
</dbReference>